<accession>A0AC61S698</accession>
<keyword evidence="2" id="KW-1185">Reference proteome</keyword>
<evidence type="ECO:0000313" key="1">
    <source>
        <dbReference type="EMBL" id="THG53843.1"/>
    </source>
</evidence>
<organism evidence="1 2">
    <name type="scientific">Muribaculum caecicola</name>
    <dbReference type="NCBI Taxonomy" id="3038144"/>
    <lineage>
        <taxon>Bacteria</taxon>
        <taxon>Pseudomonadati</taxon>
        <taxon>Bacteroidota</taxon>
        <taxon>Bacteroidia</taxon>
        <taxon>Bacteroidales</taxon>
        <taxon>Muribaculaceae</taxon>
        <taxon>Muribaculum</taxon>
    </lineage>
</organism>
<reference evidence="1" key="1">
    <citation type="submission" date="2019-04" db="EMBL/GenBank/DDBJ databases">
        <title>Microbes associate with the intestines of laboratory mice.</title>
        <authorList>
            <person name="Navarre W."/>
            <person name="Wong E."/>
            <person name="Huang K.C."/>
            <person name="Tropini C."/>
            <person name="Ng K."/>
            <person name="Yu B."/>
        </authorList>
    </citation>
    <scope>NUCLEOTIDE SEQUENCE</scope>
    <source>
        <strain evidence="1">NM86_A22</strain>
    </source>
</reference>
<evidence type="ECO:0000313" key="2">
    <source>
        <dbReference type="Proteomes" id="UP000305401"/>
    </source>
</evidence>
<sequence>MNNIFYMPVGSASIAHYMGSACVKPAMFFDNKPKDIQDNVPGHLLLTSAKGYADSDCCIELALHDEELNRLMPNGTGWYLYDSALPISRIRGIWFTNAEKMENTLANIELSTAFVPRRLFRFMREFESFTMPRLTPYRPSVDVARKVDLFDRILGAFMLMKTIDSGGYVPDAYFGLLGSICTRVRKEARAALGKSYNEQYKTLLSIDKRNSLALPVTDETVMKIAVQEGQTVQYDPLTRIIDIDKLQKQTYVYAILSTYGVGQEARRKKVDELILSGFRRGIRPDKSELVATYYGYNRGYSAFPKQYRSQDGRVAKDTKFRLDSLLDYYTVECVYRYVFFNEITDDCRHLEPWWPKRMQPVGSAKILDYAVRRYLPADVKPDYSGNLTAVVQNIVRKAMSEFDPMQSLYSMMLKVANDVVKEVRCTEIGTANSCGTAVETRKQLVERCLELNGMTTRELQYTAKSLGIKDANKLKKPDLVTAIFLAEGESGKLDL</sequence>
<protein>
    <submittedName>
        <fullName evidence="1">Uncharacterized protein</fullName>
    </submittedName>
</protein>
<name>A0AC61S698_9BACT</name>
<dbReference type="Proteomes" id="UP000305401">
    <property type="component" value="Unassembled WGS sequence"/>
</dbReference>
<proteinExistence type="predicted"/>
<dbReference type="EMBL" id="SSTG01000029">
    <property type="protein sequence ID" value="THG53843.1"/>
    <property type="molecule type" value="Genomic_DNA"/>
</dbReference>
<comment type="caution">
    <text evidence="1">The sequence shown here is derived from an EMBL/GenBank/DDBJ whole genome shotgun (WGS) entry which is preliminary data.</text>
</comment>
<gene>
    <name evidence="1" type="ORF">E5990_03890</name>
</gene>